<dbReference type="AlphaFoldDB" id="A0A2T0B8J3"/>
<keyword evidence="2" id="KW-1185">Reference proteome</keyword>
<evidence type="ECO:0000313" key="1">
    <source>
        <dbReference type="EMBL" id="PRR80133.1"/>
    </source>
</evidence>
<reference evidence="1 2" key="1">
    <citation type="submission" date="2018-03" db="EMBL/GenBank/DDBJ databases">
        <title>Genome sequence of Clostridium liquoris DSM 100320.</title>
        <authorList>
            <person name="Poehlein A."/>
            <person name="Daniel R."/>
        </authorList>
    </citation>
    <scope>NUCLEOTIDE SEQUENCE [LARGE SCALE GENOMIC DNA]</scope>
    <source>
        <strain evidence="1 2">DSM 100320</strain>
    </source>
</reference>
<dbReference type="EMBL" id="PVXO01000009">
    <property type="protein sequence ID" value="PRR80133.1"/>
    <property type="molecule type" value="Genomic_DNA"/>
</dbReference>
<gene>
    <name evidence="1" type="ORF">CLLI_05170</name>
</gene>
<organism evidence="1 2">
    <name type="scientific">Clostridium liquoris</name>
    <dbReference type="NCBI Taxonomy" id="1289519"/>
    <lineage>
        <taxon>Bacteria</taxon>
        <taxon>Bacillati</taxon>
        <taxon>Bacillota</taxon>
        <taxon>Clostridia</taxon>
        <taxon>Eubacteriales</taxon>
        <taxon>Clostridiaceae</taxon>
        <taxon>Clostridium</taxon>
    </lineage>
</organism>
<evidence type="ECO:0000313" key="2">
    <source>
        <dbReference type="Proteomes" id="UP000239706"/>
    </source>
</evidence>
<dbReference type="Proteomes" id="UP000239706">
    <property type="component" value="Unassembled WGS sequence"/>
</dbReference>
<name>A0A2T0B8J3_9CLOT</name>
<accession>A0A2T0B8J3</accession>
<sequence length="47" mass="5710">MKDHFKNWVEKVKKANLESLGTDEKLDYRIVYKDRLEKSKNDKEPLE</sequence>
<comment type="caution">
    <text evidence="1">The sequence shown here is derived from an EMBL/GenBank/DDBJ whole genome shotgun (WGS) entry which is preliminary data.</text>
</comment>
<proteinExistence type="predicted"/>
<protein>
    <submittedName>
        <fullName evidence="1">Uncharacterized protein</fullName>
    </submittedName>
</protein>
<dbReference type="RefSeq" id="WP_170063628.1">
    <property type="nucleotide sequence ID" value="NZ_PVXO01000009.1"/>
</dbReference>